<feature type="coiled-coil region" evidence="4">
    <location>
        <begin position="236"/>
        <end position="263"/>
    </location>
</feature>
<keyword evidence="3" id="KW-0975">Bacterial flagellum</keyword>
<name>A0AAW4WZR2_9FIRM</name>
<evidence type="ECO:0000313" key="8">
    <source>
        <dbReference type="Proteomes" id="UP001199296"/>
    </source>
</evidence>
<evidence type="ECO:0000256" key="1">
    <source>
        <dbReference type="ARBA" id="ARBA00004365"/>
    </source>
</evidence>
<gene>
    <name evidence="7" type="primary">flgL</name>
    <name evidence="7" type="ORF">LJ207_07525</name>
</gene>
<dbReference type="PANTHER" id="PTHR42792:SF1">
    <property type="entry name" value="FLAGELLAR HOOK-ASSOCIATED PROTEIN 3"/>
    <property type="match status" value="1"/>
</dbReference>
<feature type="coiled-coil region" evidence="4">
    <location>
        <begin position="6"/>
        <end position="33"/>
    </location>
</feature>
<feature type="domain" description="Flagellin C-terminal" evidence="6">
    <location>
        <begin position="214"/>
        <end position="294"/>
    </location>
</feature>
<comment type="similarity">
    <text evidence="2">Belongs to the bacterial flagellin family.</text>
</comment>
<dbReference type="PANTHER" id="PTHR42792">
    <property type="entry name" value="FLAGELLIN"/>
    <property type="match status" value="1"/>
</dbReference>
<reference evidence="7 8" key="1">
    <citation type="submission" date="2021-10" db="EMBL/GenBank/DDBJ databases">
        <authorList>
            <person name="Grouzdev D.S."/>
            <person name="Pantiukh K.S."/>
            <person name="Krutkina M.S."/>
        </authorList>
    </citation>
    <scope>NUCLEOTIDE SEQUENCE [LARGE SCALE GENOMIC DNA]</scope>
    <source>
        <strain evidence="7 8">Z-7514</strain>
    </source>
</reference>
<dbReference type="InterPro" id="IPR013384">
    <property type="entry name" value="Flagell_FlgL"/>
</dbReference>
<keyword evidence="7" id="KW-0966">Cell projection</keyword>
<dbReference type="GO" id="GO:0009424">
    <property type="term" value="C:bacterial-type flagellum hook"/>
    <property type="evidence" value="ECO:0007669"/>
    <property type="project" value="InterPro"/>
</dbReference>
<dbReference type="EMBL" id="JAJFAT010000009">
    <property type="protein sequence ID" value="MCC3145170.1"/>
    <property type="molecule type" value="Genomic_DNA"/>
</dbReference>
<dbReference type="GO" id="GO:0005198">
    <property type="term" value="F:structural molecule activity"/>
    <property type="evidence" value="ECO:0007669"/>
    <property type="project" value="InterPro"/>
</dbReference>
<dbReference type="RefSeq" id="WP_229345736.1">
    <property type="nucleotide sequence ID" value="NZ_JAJFAT010000009.1"/>
</dbReference>
<dbReference type="Gene3D" id="1.20.1330.10">
    <property type="entry name" value="f41 fragment of flagellin, N-terminal domain"/>
    <property type="match status" value="1"/>
</dbReference>
<evidence type="ECO:0000256" key="2">
    <source>
        <dbReference type="ARBA" id="ARBA00005709"/>
    </source>
</evidence>
<evidence type="ECO:0000259" key="6">
    <source>
        <dbReference type="Pfam" id="PF00700"/>
    </source>
</evidence>
<dbReference type="InterPro" id="IPR001029">
    <property type="entry name" value="Flagellin_N"/>
</dbReference>
<comment type="caution">
    <text evidence="7">The sequence shown here is derived from an EMBL/GenBank/DDBJ whole genome shotgun (WGS) entry which is preliminary data.</text>
</comment>
<dbReference type="AlphaFoldDB" id="A0AAW4WZR2"/>
<evidence type="ECO:0000256" key="4">
    <source>
        <dbReference type="SAM" id="Coils"/>
    </source>
</evidence>
<sequence length="296" mass="33538">MRVTNSMMVRNMLDNLQNNLDNLSDLNQKLGSGKVFQKPSDGPIEVSDSLNYKSILNRNSQYQRNLSQADNWLSASENALNSATDVIQRSRELTIYAATDSLTAADREQIAAEFKELRNEMIDISETKLGDNYIFSGQNLKEKPFTVTENPDFELEYQGDNRGITRQLNDGVQMKINLSGERVFQDDIELLNDIYQELSNEEAGADEIGEYIADVEASLNDFTKLRSELGAKTKRITMTESRLEAEELQMRKLQSQNEDADLAEVITELMMQESVYNASLASGSRIMQQSLVDFIR</sequence>
<dbReference type="Pfam" id="PF00669">
    <property type="entry name" value="Flagellin_N"/>
    <property type="match status" value="1"/>
</dbReference>
<accession>A0AAW4WZR2</accession>
<dbReference type="GO" id="GO:0071973">
    <property type="term" value="P:bacterial-type flagellum-dependent cell motility"/>
    <property type="evidence" value="ECO:0007669"/>
    <property type="project" value="InterPro"/>
</dbReference>
<protein>
    <submittedName>
        <fullName evidence="7">Flagellar hook-associated protein FlgL</fullName>
    </submittedName>
</protein>
<evidence type="ECO:0000259" key="5">
    <source>
        <dbReference type="Pfam" id="PF00669"/>
    </source>
</evidence>
<dbReference type="NCBIfam" id="TIGR02550">
    <property type="entry name" value="flagell_flgL"/>
    <property type="match status" value="1"/>
</dbReference>
<keyword evidence="8" id="KW-1185">Reference proteome</keyword>
<proteinExistence type="inferred from homology"/>
<feature type="domain" description="Flagellin N-terminal" evidence="5">
    <location>
        <begin position="5"/>
        <end position="139"/>
    </location>
</feature>
<dbReference type="SUPFAM" id="SSF64518">
    <property type="entry name" value="Phase 1 flagellin"/>
    <property type="match status" value="1"/>
</dbReference>
<dbReference type="Pfam" id="PF00700">
    <property type="entry name" value="Flagellin_C"/>
    <property type="match status" value="1"/>
</dbReference>
<comment type="subcellular location">
    <subcellularLocation>
        <location evidence="1">Bacterial flagellum</location>
    </subcellularLocation>
</comment>
<dbReference type="InterPro" id="IPR046358">
    <property type="entry name" value="Flagellin_C"/>
</dbReference>
<keyword evidence="7" id="KW-0969">Cilium</keyword>
<keyword evidence="4" id="KW-0175">Coiled coil</keyword>
<evidence type="ECO:0000313" key="7">
    <source>
        <dbReference type="EMBL" id="MCC3145170.1"/>
    </source>
</evidence>
<keyword evidence="7" id="KW-0282">Flagellum</keyword>
<evidence type="ECO:0000256" key="3">
    <source>
        <dbReference type="ARBA" id="ARBA00023143"/>
    </source>
</evidence>
<dbReference type="Proteomes" id="UP001199296">
    <property type="component" value="Unassembled WGS sequence"/>
</dbReference>
<dbReference type="InterPro" id="IPR001492">
    <property type="entry name" value="Flagellin"/>
</dbReference>
<organism evidence="7 8">
    <name type="scientific">Halanaerobium polyolivorans</name>
    <dbReference type="NCBI Taxonomy" id="2886943"/>
    <lineage>
        <taxon>Bacteria</taxon>
        <taxon>Bacillati</taxon>
        <taxon>Bacillota</taxon>
        <taxon>Clostridia</taxon>
        <taxon>Halanaerobiales</taxon>
        <taxon>Halanaerobiaceae</taxon>
        <taxon>Halanaerobium</taxon>
    </lineage>
</organism>